<feature type="region of interest" description="Disordered" evidence="1">
    <location>
        <begin position="695"/>
        <end position="760"/>
    </location>
</feature>
<reference evidence="2 3" key="1">
    <citation type="journal article" date="2017" name="Mol. Ecol.">
        <title>Comparative and population genomic landscape of Phellinus noxius: A hypervariable fungus causing root rot in trees.</title>
        <authorList>
            <person name="Chung C.L."/>
            <person name="Lee T.J."/>
            <person name="Akiba M."/>
            <person name="Lee H.H."/>
            <person name="Kuo T.H."/>
            <person name="Liu D."/>
            <person name="Ke H.M."/>
            <person name="Yokoi T."/>
            <person name="Roa M.B."/>
            <person name="Lu M.J."/>
            <person name="Chang Y.Y."/>
            <person name="Ann P.J."/>
            <person name="Tsai J.N."/>
            <person name="Chen C.Y."/>
            <person name="Tzean S.S."/>
            <person name="Ota Y."/>
            <person name="Hattori T."/>
            <person name="Sahashi N."/>
            <person name="Liou R.F."/>
            <person name="Kikuchi T."/>
            <person name="Tsai I.J."/>
        </authorList>
    </citation>
    <scope>NUCLEOTIDE SEQUENCE [LARGE SCALE GENOMIC DNA]</scope>
    <source>
        <strain evidence="2 3">FFPRI411160</strain>
    </source>
</reference>
<protein>
    <submittedName>
        <fullName evidence="2">SET domain-containing</fullName>
    </submittedName>
</protein>
<dbReference type="EMBL" id="NBII01000004">
    <property type="protein sequence ID" value="PAV20102.1"/>
    <property type="molecule type" value="Genomic_DNA"/>
</dbReference>
<evidence type="ECO:0000256" key="1">
    <source>
        <dbReference type="SAM" id="MobiDB-lite"/>
    </source>
</evidence>
<sequence length="935" mass="103904">MLPRIDFAVQRLLDWCNTHGIKIDARIRVARGEEGDIGVYSLDSFIEPNSTLVTIPKTAVLSTRNCSLAEYIPKVIFGKEAQLGLALGLYGEMLKGDASSWSGYIQSLPIHVDIALFWDTAKEDEAVALSWIRGTMVENEIANSIPIENSQPNLGLEIPAVRLLRRYYESTVIPAIARANIEELPTLEGYLLAYTLVSSRAFIVDAYHGLAMVPIADAFNHEVDNHIHLECNHDVCPICGSFDECEHDKEESGIGFSESTGEAACEMGDIFKDEDTCDMMTNAPIPPYTQIFNTYGETLSNAQLLVRYGFLLDGNERDFISWDLNQLFIYARSYNDTGCIKRSHDNTTGNGNTDATSIDKHDLETKTLIIRSSKIAGSAASNRATSHLHSLEDGPSSDKGADTGSEDQLLKINLGQILLEHVQVVAERWCCGGDTWAKSNFVYDPRDLEKEDNVNLPGVDIPSIVLDSSKNSFFLSEDHSNRSSIGFYPQDKQSEIYQQQKKRNALPLSFILNDEARISHHLWLFCALLVLHLNYFQLEGKYMSRCSLVASKEWKLTAERRLEELNLTSSSKNQDISIQGEAIKRKEGIEKTHLSRHCKDNDQGSETLIPDEQHLSDVLITTFDEEVCFLQNIAMVQNRLENIIAAREGVNMVINNSLESRKEIADEFLPRELTSISVTKQTLMQSAVTEEKISGTNETLVNRSKISTRKRDRSTSLGSRPLKKQNVLSGPSSGLATSKTCRGTDAEKSASRPPEVGNRQKNALSVLLQYGDEDEDFDSEQQSDGESEVQIPADVGALVNMQICPDDVDRVNIAASDGADQHDISCSLMSMSTLFTHNSEDSPERKLESDHSKYKIREETVVASIARVISDLCAVRIRGMAYSDMDLASLGDAVDAIPVENKKARMAAQVALSERVCLENCISSWKEIEKVALRS</sequence>
<proteinExistence type="predicted"/>
<evidence type="ECO:0000313" key="3">
    <source>
        <dbReference type="Proteomes" id="UP000217199"/>
    </source>
</evidence>
<organism evidence="2 3">
    <name type="scientific">Pyrrhoderma noxium</name>
    <dbReference type="NCBI Taxonomy" id="2282107"/>
    <lineage>
        <taxon>Eukaryota</taxon>
        <taxon>Fungi</taxon>
        <taxon>Dikarya</taxon>
        <taxon>Basidiomycota</taxon>
        <taxon>Agaricomycotina</taxon>
        <taxon>Agaricomycetes</taxon>
        <taxon>Hymenochaetales</taxon>
        <taxon>Hymenochaetaceae</taxon>
        <taxon>Pyrrhoderma</taxon>
    </lineage>
</organism>
<accession>A0A286UKK8</accession>
<dbReference type="Gene3D" id="3.90.1410.10">
    <property type="entry name" value="set domain protein methyltransferase, domain 1"/>
    <property type="match status" value="1"/>
</dbReference>
<dbReference type="OrthoDB" id="441812at2759"/>
<dbReference type="AlphaFoldDB" id="A0A286UKK8"/>
<name>A0A286UKK8_9AGAM</name>
<evidence type="ECO:0000313" key="2">
    <source>
        <dbReference type="EMBL" id="PAV20102.1"/>
    </source>
</evidence>
<dbReference type="InterPro" id="IPR050600">
    <property type="entry name" value="SETD3_SETD6_MTase"/>
</dbReference>
<comment type="caution">
    <text evidence="2">The sequence shown here is derived from an EMBL/GenBank/DDBJ whole genome shotgun (WGS) entry which is preliminary data.</text>
</comment>
<feature type="compositionally biased region" description="Polar residues" evidence="1">
    <location>
        <begin position="695"/>
        <end position="705"/>
    </location>
</feature>
<dbReference type="GO" id="GO:0005634">
    <property type="term" value="C:nucleus"/>
    <property type="evidence" value="ECO:0007669"/>
    <property type="project" value="TreeGrafter"/>
</dbReference>
<dbReference type="PANTHER" id="PTHR13271">
    <property type="entry name" value="UNCHARACTERIZED PUTATIVE METHYLTRANSFERASE"/>
    <property type="match status" value="1"/>
</dbReference>
<dbReference type="GO" id="GO:0016279">
    <property type="term" value="F:protein-lysine N-methyltransferase activity"/>
    <property type="evidence" value="ECO:0007669"/>
    <property type="project" value="TreeGrafter"/>
</dbReference>
<dbReference type="InParanoid" id="A0A286UKK8"/>
<feature type="region of interest" description="Disordered" evidence="1">
    <location>
        <begin position="380"/>
        <end position="404"/>
    </location>
</feature>
<feature type="compositionally biased region" description="Polar residues" evidence="1">
    <location>
        <begin position="726"/>
        <end position="741"/>
    </location>
</feature>
<dbReference type="CDD" id="cd10527">
    <property type="entry name" value="SET_LSMT"/>
    <property type="match status" value="1"/>
</dbReference>
<dbReference type="STRING" id="2282107.A0A286UKK8"/>
<dbReference type="Proteomes" id="UP000217199">
    <property type="component" value="Unassembled WGS sequence"/>
</dbReference>
<dbReference type="PANTHER" id="PTHR13271:SF34">
    <property type="entry name" value="N-LYSINE METHYLTRANSFERASE SETD6"/>
    <property type="match status" value="1"/>
</dbReference>
<keyword evidence="3" id="KW-1185">Reference proteome</keyword>
<dbReference type="SUPFAM" id="SSF82199">
    <property type="entry name" value="SET domain"/>
    <property type="match status" value="1"/>
</dbReference>
<dbReference type="InterPro" id="IPR046341">
    <property type="entry name" value="SET_dom_sf"/>
</dbReference>
<gene>
    <name evidence="2" type="ORF">PNOK_0503600</name>
</gene>